<gene>
    <name evidence="19" type="primary">cobS</name>
    <name evidence="20" type="ORF">DFQ01_103407</name>
</gene>
<comment type="cofactor">
    <cofactor evidence="1 19">
        <name>Mg(2+)</name>
        <dbReference type="ChEBI" id="CHEBI:18420"/>
    </cofactor>
</comment>
<evidence type="ECO:0000313" key="20">
    <source>
        <dbReference type="EMBL" id="PWW06503.1"/>
    </source>
</evidence>
<comment type="caution">
    <text evidence="20">The sequence shown here is derived from an EMBL/GenBank/DDBJ whole genome shotgun (WGS) entry which is preliminary data.</text>
</comment>
<comment type="similarity">
    <text evidence="4 19">Belongs to the CobS family.</text>
</comment>
<evidence type="ECO:0000256" key="10">
    <source>
        <dbReference type="ARBA" id="ARBA00022692"/>
    </source>
</evidence>
<dbReference type="InterPro" id="IPR003805">
    <property type="entry name" value="CobS"/>
</dbReference>
<evidence type="ECO:0000256" key="4">
    <source>
        <dbReference type="ARBA" id="ARBA00010561"/>
    </source>
</evidence>
<evidence type="ECO:0000256" key="9">
    <source>
        <dbReference type="ARBA" id="ARBA00022679"/>
    </source>
</evidence>
<dbReference type="RefSeq" id="WP_110043173.1">
    <property type="nucleotide sequence ID" value="NZ_CP054612.1"/>
</dbReference>
<dbReference type="GO" id="GO:0009236">
    <property type="term" value="P:cobalamin biosynthetic process"/>
    <property type="evidence" value="ECO:0007669"/>
    <property type="project" value="UniProtKB-UniRule"/>
</dbReference>
<keyword evidence="12 19" id="KW-1133">Transmembrane helix</keyword>
<comment type="pathway">
    <text evidence="3 19">Cofactor biosynthesis; adenosylcobalamin biosynthesis; adenosylcobalamin from cob(II)yrinate a,c-diamide: step 7/7.</text>
</comment>
<dbReference type="AlphaFoldDB" id="A0A2V2YXY5"/>
<keyword evidence="7 19" id="KW-1003">Cell membrane</keyword>
<comment type="catalytic activity">
    <reaction evidence="17 19">
        <text>alpha-ribazole + adenosylcob(III)inamide-GDP = adenosylcob(III)alamin + GMP + H(+)</text>
        <dbReference type="Rhea" id="RHEA:16049"/>
        <dbReference type="ChEBI" id="CHEBI:10329"/>
        <dbReference type="ChEBI" id="CHEBI:15378"/>
        <dbReference type="ChEBI" id="CHEBI:18408"/>
        <dbReference type="ChEBI" id="CHEBI:58115"/>
        <dbReference type="ChEBI" id="CHEBI:60487"/>
        <dbReference type="EC" id="2.7.8.26"/>
    </reaction>
</comment>
<evidence type="ECO:0000256" key="6">
    <source>
        <dbReference type="ARBA" id="ARBA00015850"/>
    </source>
</evidence>
<evidence type="ECO:0000256" key="14">
    <source>
        <dbReference type="ARBA" id="ARBA00025228"/>
    </source>
</evidence>
<sequence>MVGRTLRNSMNGLVAAIQLLTRIPFPLQVPFDPPTLARSIISFPIAGLLIGVLMSGSAYLLDLLNMPLLAAALTLGWWIALTGGLHLDGWMDTADGVLSGRSRDRMLDIMKDSRVGAMGVIAAAVLLLVKFAALTTLFERADGSAVWIMLAVGPVWSRWWMTAAIAHWPNAREGGMGAMFRDAKLRHVAAALIVAIIITVLLFNCAGLDMSKVWIALIVIAASASIVGLVLAVWLNRKLGGLTGDTYGAMNEAAEAACLIALCVLGKLWLF</sequence>
<dbReference type="Proteomes" id="UP000246635">
    <property type="component" value="Unassembled WGS sequence"/>
</dbReference>
<keyword evidence="8 19" id="KW-0169">Cobalamin biosynthesis</keyword>
<organism evidence="20 21">
    <name type="scientific">Paenibacillus cellulosilyticus</name>
    <dbReference type="NCBI Taxonomy" id="375489"/>
    <lineage>
        <taxon>Bacteria</taxon>
        <taxon>Bacillati</taxon>
        <taxon>Bacillota</taxon>
        <taxon>Bacilli</taxon>
        <taxon>Bacillales</taxon>
        <taxon>Paenibacillaceae</taxon>
        <taxon>Paenibacillus</taxon>
    </lineage>
</organism>
<keyword evidence="11 19" id="KW-0460">Magnesium</keyword>
<protein>
    <recommendedName>
        <fullName evidence="6 19">Adenosylcobinamide-GDP ribazoletransferase</fullName>
        <ecNumber evidence="5 19">2.7.8.26</ecNumber>
    </recommendedName>
    <alternativeName>
        <fullName evidence="16 19">Cobalamin synthase</fullName>
    </alternativeName>
    <alternativeName>
        <fullName evidence="15 19">Cobalamin-5'-phosphate synthase</fullName>
    </alternativeName>
</protein>
<dbReference type="PANTHER" id="PTHR34148:SF1">
    <property type="entry name" value="ADENOSYLCOBINAMIDE-GDP RIBAZOLETRANSFERASE"/>
    <property type="match status" value="1"/>
</dbReference>
<dbReference type="GO" id="GO:0008818">
    <property type="term" value="F:cobalamin 5'-phosphate synthase activity"/>
    <property type="evidence" value="ECO:0007669"/>
    <property type="project" value="UniProtKB-UniRule"/>
</dbReference>
<evidence type="ECO:0000256" key="1">
    <source>
        <dbReference type="ARBA" id="ARBA00001946"/>
    </source>
</evidence>
<dbReference type="HAMAP" id="MF_00719">
    <property type="entry name" value="CobS"/>
    <property type="match status" value="1"/>
</dbReference>
<evidence type="ECO:0000256" key="16">
    <source>
        <dbReference type="ARBA" id="ARBA00032853"/>
    </source>
</evidence>
<accession>A0A2V2YXY5</accession>
<evidence type="ECO:0000256" key="19">
    <source>
        <dbReference type="HAMAP-Rule" id="MF_00719"/>
    </source>
</evidence>
<evidence type="ECO:0000256" key="7">
    <source>
        <dbReference type="ARBA" id="ARBA00022475"/>
    </source>
</evidence>
<feature type="transmembrane region" description="Helical" evidence="19">
    <location>
        <begin position="68"/>
        <end position="87"/>
    </location>
</feature>
<evidence type="ECO:0000256" key="15">
    <source>
        <dbReference type="ARBA" id="ARBA00032605"/>
    </source>
</evidence>
<evidence type="ECO:0000256" key="2">
    <source>
        <dbReference type="ARBA" id="ARBA00004651"/>
    </source>
</evidence>
<feature type="transmembrane region" description="Helical" evidence="19">
    <location>
        <begin position="115"/>
        <end position="138"/>
    </location>
</feature>
<comment type="catalytic activity">
    <reaction evidence="18 19">
        <text>alpha-ribazole 5'-phosphate + adenosylcob(III)inamide-GDP = adenosylcob(III)alamin 5'-phosphate + GMP + H(+)</text>
        <dbReference type="Rhea" id="RHEA:23560"/>
        <dbReference type="ChEBI" id="CHEBI:15378"/>
        <dbReference type="ChEBI" id="CHEBI:57918"/>
        <dbReference type="ChEBI" id="CHEBI:58115"/>
        <dbReference type="ChEBI" id="CHEBI:60487"/>
        <dbReference type="ChEBI" id="CHEBI:60493"/>
        <dbReference type="EC" id="2.7.8.26"/>
    </reaction>
</comment>
<evidence type="ECO:0000313" key="21">
    <source>
        <dbReference type="Proteomes" id="UP000246635"/>
    </source>
</evidence>
<evidence type="ECO:0000256" key="11">
    <source>
        <dbReference type="ARBA" id="ARBA00022842"/>
    </source>
</evidence>
<feature type="transmembrane region" description="Helical" evidence="19">
    <location>
        <begin position="40"/>
        <end position="61"/>
    </location>
</feature>
<evidence type="ECO:0000256" key="5">
    <source>
        <dbReference type="ARBA" id="ARBA00013200"/>
    </source>
</evidence>
<dbReference type="NCBIfam" id="TIGR00317">
    <property type="entry name" value="cobS"/>
    <property type="match status" value="1"/>
</dbReference>
<evidence type="ECO:0000256" key="12">
    <source>
        <dbReference type="ARBA" id="ARBA00022989"/>
    </source>
</evidence>
<feature type="transmembrane region" description="Helical" evidence="19">
    <location>
        <begin position="213"/>
        <end position="233"/>
    </location>
</feature>
<evidence type="ECO:0000256" key="13">
    <source>
        <dbReference type="ARBA" id="ARBA00023136"/>
    </source>
</evidence>
<dbReference type="PANTHER" id="PTHR34148">
    <property type="entry name" value="ADENOSYLCOBINAMIDE-GDP RIBAZOLETRANSFERASE"/>
    <property type="match status" value="1"/>
</dbReference>
<feature type="transmembrane region" description="Helical" evidence="19">
    <location>
        <begin position="188"/>
        <end position="206"/>
    </location>
</feature>
<evidence type="ECO:0000256" key="18">
    <source>
        <dbReference type="ARBA" id="ARBA00049504"/>
    </source>
</evidence>
<dbReference type="EC" id="2.7.8.26" evidence="5 19"/>
<proteinExistence type="inferred from homology"/>
<keyword evidence="9 19" id="KW-0808">Transferase</keyword>
<dbReference type="Pfam" id="PF02654">
    <property type="entry name" value="CobS"/>
    <property type="match status" value="1"/>
</dbReference>
<keyword evidence="13 19" id="KW-0472">Membrane</keyword>
<dbReference type="GO" id="GO:0005886">
    <property type="term" value="C:plasma membrane"/>
    <property type="evidence" value="ECO:0007669"/>
    <property type="project" value="UniProtKB-SubCell"/>
</dbReference>
<evidence type="ECO:0000256" key="3">
    <source>
        <dbReference type="ARBA" id="ARBA00004663"/>
    </source>
</evidence>
<comment type="subcellular location">
    <subcellularLocation>
        <location evidence="2 19">Cell membrane</location>
        <topology evidence="2 19">Multi-pass membrane protein</topology>
    </subcellularLocation>
</comment>
<reference evidence="20 21" key="1">
    <citation type="submission" date="2018-05" db="EMBL/GenBank/DDBJ databases">
        <title>Genomic Encyclopedia of Type Strains, Phase III (KMG-III): the genomes of soil and plant-associated and newly described type strains.</title>
        <authorList>
            <person name="Whitman W."/>
        </authorList>
    </citation>
    <scope>NUCLEOTIDE SEQUENCE [LARGE SCALE GENOMIC DNA]</scope>
    <source>
        <strain evidence="20 21">CECT 5696</strain>
    </source>
</reference>
<dbReference type="OrthoDB" id="9794626at2"/>
<evidence type="ECO:0000256" key="8">
    <source>
        <dbReference type="ARBA" id="ARBA00022573"/>
    </source>
</evidence>
<feature type="transmembrane region" description="Helical" evidence="19">
    <location>
        <begin position="145"/>
        <end position="168"/>
    </location>
</feature>
<dbReference type="UniPathway" id="UPA00148">
    <property type="reaction ID" value="UER00238"/>
</dbReference>
<comment type="function">
    <text evidence="14 19">Joins adenosylcobinamide-GDP and alpha-ribazole to generate adenosylcobalamin (Ado-cobalamin). Also synthesizes adenosylcobalamin 5'-phosphate from adenosylcobinamide-GDP and alpha-ribazole 5'-phosphate.</text>
</comment>
<dbReference type="EMBL" id="QGTQ01000003">
    <property type="protein sequence ID" value="PWW06503.1"/>
    <property type="molecule type" value="Genomic_DNA"/>
</dbReference>
<evidence type="ECO:0000256" key="17">
    <source>
        <dbReference type="ARBA" id="ARBA00048623"/>
    </source>
</evidence>
<name>A0A2V2YXY5_9BACL</name>
<keyword evidence="10 19" id="KW-0812">Transmembrane</keyword>
<keyword evidence="21" id="KW-1185">Reference proteome</keyword>
<dbReference type="GO" id="GO:0051073">
    <property type="term" value="F:adenosylcobinamide-GDP ribazoletransferase activity"/>
    <property type="evidence" value="ECO:0007669"/>
    <property type="project" value="UniProtKB-UniRule"/>
</dbReference>